<dbReference type="Gene3D" id="3.40.1830.10">
    <property type="entry name" value="Thermophilic metalloprotease (M29)"/>
    <property type="match status" value="1"/>
</dbReference>
<evidence type="ECO:0000313" key="10">
    <source>
        <dbReference type="EMBL" id="MRG86269.1"/>
    </source>
</evidence>
<dbReference type="PANTHER" id="PTHR34448:SF3">
    <property type="entry name" value="AMINOPEPTIDASE AMPS"/>
    <property type="match status" value="1"/>
</dbReference>
<comment type="cofactor">
    <cofactor evidence="3">
        <name>Zn(2+)</name>
        <dbReference type="ChEBI" id="CHEBI:29105"/>
    </cofactor>
</comment>
<keyword evidence="9" id="KW-0482">Metalloprotease</keyword>
<dbReference type="GO" id="GO:0046872">
    <property type="term" value="F:metal ion binding"/>
    <property type="evidence" value="ECO:0007669"/>
    <property type="project" value="UniProtKB-KW"/>
</dbReference>
<dbReference type="Proteomes" id="UP000480185">
    <property type="component" value="Unassembled WGS sequence"/>
</dbReference>
<comment type="cofactor">
    <cofactor evidence="1">
        <name>Co(2+)</name>
        <dbReference type="ChEBI" id="CHEBI:48828"/>
    </cofactor>
</comment>
<dbReference type="GO" id="GO:0006508">
    <property type="term" value="P:proteolysis"/>
    <property type="evidence" value="ECO:0007669"/>
    <property type="project" value="UniProtKB-KW"/>
</dbReference>
<keyword evidence="11" id="KW-1185">Reference proteome</keyword>
<dbReference type="AlphaFoldDB" id="A0A6G1X5R3"/>
<evidence type="ECO:0000256" key="9">
    <source>
        <dbReference type="ARBA" id="ARBA00023049"/>
    </source>
</evidence>
<comment type="similarity">
    <text evidence="4">Belongs to the peptidase M29 family.</text>
</comment>
<dbReference type="OrthoDB" id="9803993at2"/>
<dbReference type="RefSeq" id="WP_153728185.1">
    <property type="nucleotide sequence ID" value="NZ_WJNH01000004.1"/>
</dbReference>
<evidence type="ECO:0000313" key="11">
    <source>
        <dbReference type="Proteomes" id="UP000480185"/>
    </source>
</evidence>
<organism evidence="10 11">
    <name type="scientific">Salinibacillus xinjiangensis</name>
    <dbReference type="NCBI Taxonomy" id="1229268"/>
    <lineage>
        <taxon>Bacteria</taxon>
        <taxon>Bacillati</taxon>
        <taxon>Bacillota</taxon>
        <taxon>Bacilli</taxon>
        <taxon>Bacillales</taxon>
        <taxon>Bacillaceae</taxon>
        <taxon>Salinibacillus</taxon>
    </lineage>
</organism>
<evidence type="ECO:0000256" key="5">
    <source>
        <dbReference type="ARBA" id="ARBA00022438"/>
    </source>
</evidence>
<evidence type="ECO:0000256" key="1">
    <source>
        <dbReference type="ARBA" id="ARBA00001941"/>
    </source>
</evidence>
<evidence type="ECO:0000256" key="8">
    <source>
        <dbReference type="ARBA" id="ARBA00022801"/>
    </source>
</evidence>
<evidence type="ECO:0000256" key="2">
    <source>
        <dbReference type="ARBA" id="ARBA00001946"/>
    </source>
</evidence>
<dbReference type="InterPro" id="IPR000787">
    <property type="entry name" value="Peptidase_M29"/>
</dbReference>
<comment type="caution">
    <text evidence="10">The sequence shown here is derived from an EMBL/GenBank/DDBJ whole genome shotgun (WGS) entry which is preliminary data.</text>
</comment>
<dbReference type="GO" id="GO:0004177">
    <property type="term" value="F:aminopeptidase activity"/>
    <property type="evidence" value="ECO:0007669"/>
    <property type="project" value="UniProtKB-KW"/>
</dbReference>
<dbReference type="InterPro" id="IPR052170">
    <property type="entry name" value="M29_Exopeptidase"/>
</dbReference>
<evidence type="ECO:0000256" key="7">
    <source>
        <dbReference type="ARBA" id="ARBA00022723"/>
    </source>
</evidence>
<dbReference type="GO" id="GO:0008237">
    <property type="term" value="F:metallopeptidase activity"/>
    <property type="evidence" value="ECO:0007669"/>
    <property type="project" value="UniProtKB-KW"/>
</dbReference>
<protein>
    <submittedName>
        <fullName evidence="10">Aminopeptidase</fullName>
    </submittedName>
</protein>
<evidence type="ECO:0000256" key="6">
    <source>
        <dbReference type="ARBA" id="ARBA00022670"/>
    </source>
</evidence>
<dbReference type="PANTHER" id="PTHR34448">
    <property type="entry name" value="AMINOPEPTIDASE"/>
    <property type="match status" value="1"/>
</dbReference>
<gene>
    <name evidence="10" type="ORF">GH754_08005</name>
</gene>
<name>A0A6G1X5R3_9BACI</name>
<keyword evidence="6" id="KW-0645">Protease</keyword>
<reference evidence="10 11" key="1">
    <citation type="submission" date="2019-11" db="EMBL/GenBank/DDBJ databases">
        <authorList>
            <person name="Li J."/>
        </authorList>
    </citation>
    <scope>NUCLEOTIDE SEQUENCE [LARGE SCALE GENOMIC DNA]</scope>
    <source>
        <strain evidence="10 11">J4</strain>
    </source>
</reference>
<accession>A0A6G1X5R3</accession>
<keyword evidence="7" id="KW-0479">Metal-binding</keyword>
<keyword evidence="5 10" id="KW-0031">Aminopeptidase</keyword>
<keyword evidence="8" id="KW-0378">Hydrolase</keyword>
<proteinExistence type="inferred from homology"/>
<sequence length="413" mass="46451">MKVTEELLRKYAKLAIRTGVNIQQGQALMINAPIEGADFVHYVVEEAYEAGAENVQVEWIDEKLTRLKYKNEPLHVLENFPEWRVQKLTEHAKNGGAVLSVYAPNPELLKGIDPKKMAAANKAAGQALAEYRNYMMNDRIQWSIVAIPTDDWVKKVLPDDSLEEGTEKLWEQIFRITRVDQEDPLDAWNQHNETLRNAREVLNEKQYKKLIYKAPGTDLSIELPENHIWHGGSSVAETGAVFNPNIPTEEVFTLPHREGVNGTVTSTKPLNYNGNLIDNFTLTFKDGKVVDYKAESGEEVLEQLLDLDEGSRYLGEVALVPHSSPISQSNLIFFNTLFDENASCHIALGEAYPTNLEGGSQMSEDELRKHGVNTSITHEDFMIGSAELDIDAETKDGKIESIFRNGEWVIDLG</sequence>
<dbReference type="PRINTS" id="PR00919">
    <property type="entry name" value="THERMOPTASE"/>
</dbReference>
<evidence type="ECO:0000256" key="4">
    <source>
        <dbReference type="ARBA" id="ARBA00008236"/>
    </source>
</evidence>
<dbReference type="EMBL" id="WJNH01000004">
    <property type="protein sequence ID" value="MRG86269.1"/>
    <property type="molecule type" value="Genomic_DNA"/>
</dbReference>
<comment type="cofactor">
    <cofactor evidence="2">
        <name>Mg(2+)</name>
        <dbReference type="ChEBI" id="CHEBI:18420"/>
    </cofactor>
</comment>
<dbReference type="Pfam" id="PF02073">
    <property type="entry name" value="Peptidase_M29"/>
    <property type="match status" value="1"/>
</dbReference>
<evidence type="ECO:0000256" key="3">
    <source>
        <dbReference type="ARBA" id="ARBA00001947"/>
    </source>
</evidence>
<dbReference type="SUPFAM" id="SSF144052">
    <property type="entry name" value="Thermophilic metalloprotease-like"/>
    <property type="match status" value="1"/>
</dbReference>
<dbReference type="InterPro" id="IPR035097">
    <property type="entry name" value="M29_N-terminal"/>
</dbReference>